<feature type="region of interest" description="Disordered" evidence="1">
    <location>
        <begin position="1"/>
        <end position="53"/>
    </location>
</feature>
<organism evidence="3 4">
    <name type="scientific">Exidia glandulosa HHB12029</name>
    <dbReference type="NCBI Taxonomy" id="1314781"/>
    <lineage>
        <taxon>Eukaryota</taxon>
        <taxon>Fungi</taxon>
        <taxon>Dikarya</taxon>
        <taxon>Basidiomycota</taxon>
        <taxon>Agaricomycotina</taxon>
        <taxon>Agaricomycetes</taxon>
        <taxon>Auriculariales</taxon>
        <taxon>Exidiaceae</taxon>
        <taxon>Exidia</taxon>
    </lineage>
</organism>
<keyword evidence="4" id="KW-1185">Reference proteome</keyword>
<feature type="domain" description="AB hydrolase-1" evidence="2">
    <location>
        <begin position="130"/>
        <end position="420"/>
    </location>
</feature>
<evidence type="ECO:0000313" key="3">
    <source>
        <dbReference type="EMBL" id="KZV95765.1"/>
    </source>
</evidence>
<evidence type="ECO:0000313" key="4">
    <source>
        <dbReference type="Proteomes" id="UP000077266"/>
    </source>
</evidence>
<dbReference type="Proteomes" id="UP000077266">
    <property type="component" value="Unassembled WGS sequence"/>
</dbReference>
<reference evidence="3 4" key="1">
    <citation type="journal article" date="2016" name="Mol. Biol. Evol.">
        <title>Comparative Genomics of Early-Diverging Mushroom-Forming Fungi Provides Insights into the Origins of Lignocellulose Decay Capabilities.</title>
        <authorList>
            <person name="Nagy L.G."/>
            <person name="Riley R."/>
            <person name="Tritt A."/>
            <person name="Adam C."/>
            <person name="Daum C."/>
            <person name="Floudas D."/>
            <person name="Sun H."/>
            <person name="Yadav J.S."/>
            <person name="Pangilinan J."/>
            <person name="Larsson K.H."/>
            <person name="Matsuura K."/>
            <person name="Barry K."/>
            <person name="Labutti K."/>
            <person name="Kuo R."/>
            <person name="Ohm R.A."/>
            <person name="Bhattacharya S.S."/>
            <person name="Shirouzu T."/>
            <person name="Yoshinaga Y."/>
            <person name="Martin F.M."/>
            <person name="Grigoriev I.V."/>
            <person name="Hibbett D.S."/>
        </authorList>
    </citation>
    <scope>NUCLEOTIDE SEQUENCE [LARGE SCALE GENOMIC DNA]</scope>
    <source>
        <strain evidence="3 4">HHB12029</strain>
    </source>
</reference>
<dbReference type="OrthoDB" id="94039at2759"/>
<proteinExistence type="predicted"/>
<protein>
    <submittedName>
        <fullName evidence="3">Alpha/beta-hydrolase</fullName>
    </submittedName>
</protein>
<name>A0A165K4A7_EXIGL</name>
<dbReference type="EMBL" id="KV425952">
    <property type="protein sequence ID" value="KZV95765.1"/>
    <property type="molecule type" value="Genomic_DNA"/>
</dbReference>
<sequence>MPTRLSYPRPTPRPDPPAPFHIPAALAPLLAPPSDNSPPRCPPSRGSASSLSGWTRSTHVFPAAYPRVRTLLQPEDKISIEELKARLLEHHEGRSARLKSRNEVLWTVVERWTRAEAKGKGKGVTLFATHPNGMHKETWDETLSQLLSREDSGGSHIVEIWTMDAATQGDGGRVNAGKLPDIFDWTEYARDVLNFLLAYMPSSTSVKSHPSVLPRQSDAEISRRRVYGFEHRRIVALGHSMGSAAIVLACSDVPTLFSALALCDPVIVSPAAGRAAFDDLGGGALRRRDVWSSREEMREKLQKSPFFATWHPNVLTAYIEHGTYHPSNSSSEVRLKCTPYQEAAAFADMRARVYAWYILSSIPTRIPMLWVMSGRENNVSGGDADTPATVWRRAGNARNVRIEGAGHLVAQQAPGAVAEVLGEWLGETFVEEVKAKM</sequence>
<dbReference type="AlphaFoldDB" id="A0A165K4A7"/>
<dbReference type="STRING" id="1314781.A0A165K4A7"/>
<dbReference type="InterPro" id="IPR029058">
    <property type="entry name" value="AB_hydrolase_fold"/>
</dbReference>
<evidence type="ECO:0000259" key="2">
    <source>
        <dbReference type="Pfam" id="PF12697"/>
    </source>
</evidence>
<dbReference type="Gene3D" id="3.40.50.1820">
    <property type="entry name" value="alpha/beta hydrolase"/>
    <property type="match status" value="1"/>
</dbReference>
<dbReference type="InParanoid" id="A0A165K4A7"/>
<gene>
    <name evidence="3" type="ORF">EXIGLDRAFT_643983</name>
</gene>
<evidence type="ECO:0000256" key="1">
    <source>
        <dbReference type="SAM" id="MobiDB-lite"/>
    </source>
</evidence>
<keyword evidence="3" id="KW-0378">Hydrolase</keyword>
<accession>A0A165K4A7</accession>
<dbReference type="GO" id="GO:0016787">
    <property type="term" value="F:hydrolase activity"/>
    <property type="evidence" value="ECO:0007669"/>
    <property type="project" value="UniProtKB-KW"/>
</dbReference>
<dbReference type="SUPFAM" id="SSF53474">
    <property type="entry name" value="alpha/beta-Hydrolases"/>
    <property type="match status" value="1"/>
</dbReference>
<dbReference type="InterPro" id="IPR000073">
    <property type="entry name" value="AB_hydrolase_1"/>
</dbReference>
<feature type="compositionally biased region" description="Pro residues" evidence="1">
    <location>
        <begin position="9"/>
        <end position="20"/>
    </location>
</feature>
<feature type="compositionally biased region" description="Low complexity" evidence="1">
    <location>
        <begin position="21"/>
        <end position="34"/>
    </location>
</feature>
<dbReference type="Pfam" id="PF12697">
    <property type="entry name" value="Abhydrolase_6"/>
    <property type="match status" value="1"/>
</dbReference>